<dbReference type="RefSeq" id="WP_004215182.1">
    <property type="nucleotide sequence ID" value="NC_013922.1"/>
</dbReference>
<dbReference type="OrthoDB" id="169181at2157"/>
<dbReference type="Proteomes" id="UP000011543">
    <property type="component" value="Unassembled WGS sequence"/>
</dbReference>
<dbReference type="PROSITE" id="PS51257">
    <property type="entry name" value="PROKAR_LIPOPROTEIN"/>
    <property type="match status" value="1"/>
</dbReference>
<evidence type="ECO:0000313" key="1">
    <source>
        <dbReference type="EMBL" id="ADD06167.1"/>
    </source>
</evidence>
<dbReference type="HOGENOM" id="CLU_1060138_0_0_2"/>
<keyword evidence="3" id="KW-1185">Reference proteome</keyword>
<reference evidence="2 4" key="3">
    <citation type="journal article" date="2014" name="PLoS Genet.">
        <title>Phylogenetically driven sequencing of extremely halophilic archaea reveals strategies for static and dynamic osmo-response.</title>
        <authorList>
            <person name="Becker E.A."/>
            <person name="Seitzer P.M."/>
            <person name="Tritt A."/>
            <person name="Larsen D."/>
            <person name="Krusor M."/>
            <person name="Yao A.I."/>
            <person name="Wu D."/>
            <person name="Madern D."/>
            <person name="Eisen J.A."/>
            <person name="Darling A.E."/>
            <person name="Facciotti M.T."/>
        </authorList>
    </citation>
    <scope>NUCLEOTIDE SEQUENCE [LARGE SCALE GENOMIC DNA]</scope>
    <source>
        <strain evidence="4">ATCC 43099 / DSM 3394 / CCM 3739 / CIP 104546 / IAM 13178 / JCM 8861 / NBRC 102185 / NCIMB 2190 / MS3</strain>
        <strain evidence="2">MS-3</strain>
    </source>
</reference>
<dbReference type="EMBL" id="AOHS01000029">
    <property type="protein sequence ID" value="ELY30834.1"/>
    <property type="molecule type" value="Genomic_DNA"/>
</dbReference>
<dbReference type="GeneID" id="8825463"/>
<dbReference type="EMBL" id="CP001932">
    <property type="protein sequence ID" value="ADD06167.1"/>
    <property type="molecule type" value="Genomic_DNA"/>
</dbReference>
<reference evidence="1" key="4">
    <citation type="submission" date="2016-09" db="EMBL/GenBank/DDBJ databases">
        <authorList>
            <person name="Pfeiffer F."/>
        </authorList>
    </citation>
    <scope>NUCLEOTIDE SEQUENCE</scope>
    <source>
        <strain evidence="1">ATCC 43099</strain>
    </source>
</reference>
<reference evidence="3" key="1">
    <citation type="submission" date="2010-02" db="EMBL/GenBank/DDBJ databases">
        <title>Complete sequence of chromosome of Natrialba magadii ATCC 43099.</title>
        <authorList>
            <consortium name="US DOE Joint Genome Institute"/>
            <person name="Lucas S."/>
            <person name="Copeland A."/>
            <person name="Lapidus A."/>
            <person name="Cheng J.-F."/>
            <person name="Bruce D."/>
            <person name="Goodwin L."/>
            <person name="Pitluck S."/>
            <person name="Davenport K."/>
            <person name="Saunders E."/>
            <person name="Detter J.C."/>
            <person name="Han C."/>
            <person name="Tapia R."/>
            <person name="Land M."/>
            <person name="Hauser L."/>
            <person name="Kyrpides N."/>
            <person name="Mikhailova N."/>
            <person name="De Castro R.E."/>
            <person name="Maupin-Furlow J.A."/>
            <person name="Woyke T."/>
        </authorList>
    </citation>
    <scope>NUCLEOTIDE SEQUENCE [LARGE SCALE GENOMIC DNA]</scope>
    <source>
        <strain evidence="3">ATCC 43099 / DSM 3394 / CCM 3739 / CIP 104546 / IAM 13178 / JCM 8861 / NBRC 102185 / NCIMB 2190 / MS3</strain>
    </source>
</reference>
<sequence length="262" mass="29230">MRQLAALLLVALLVMSAGCSAFDSSPDGDREPLSVENDELVPGLTEDGINDTTAFANAHYDGLEYSEFERTEQRVIHNESGDVVCTTNTTQTVTEEAARYVLRVDPDSLADPEPDAVMTRETWREDGDRMSISRVTDAAGTTEFHGQNMGMESTSLPVSLYELSEVEHTVSVDESDSGTERYRIEGAGNITQQSDQHVEFDLLVDSSGLIQTYDITHTMRVDNEEQIWEYVGEFTRNDDLELEEPDWVEEGWAELESQSADD</sequence>
<evidence type="ECO:0008006" key="5">
    <source>
        <dbReference type="Google" id="ProtNLM"/>
    </source>
</evidence>
<gene>
    <name evidence="1" type="ordered locus">Nmag_2608</name>
    <name evidence="2" type="ORF">C500_07348</name>
</gene>
<evidence type="ECO:0000313" key="4">
    <source>
        <dbReference type="Proteomes" id="UP000011543"/>
    </source>
</evidence>
<proteinExistence type="predicted"/>
<dbReference type="PATRIC" id="fig|547559.17.peg.1435"/>
<protein>
    <recommendedName>
        <fullName evidence="5">Lipoprotein</fullName>
    </recommendedName>
</protein>
<reference evidence="1 3" key="2">
    <citation type="journal article" date="2012" name="BMC Genomics">
        <title>A comparative genomics perspective on the genetic content of the alkaliphilic haloarchaeon Natrialba magadii ATCC 43099T.</title>
        <authorList>
            <person name="Siddaramappa S."/>
            <person name="Challacombe J.F."/>
            <person name="Decastro R.E."/>
            <person name="Pfeiffer F."/>
            <person name="Sastre D.E."/>
            <person name="Gimenez M.I."/>
            <person name="Paggi R.A."/>
            <person name="Detter J.C."/>
            <person name="Davenport K.W."/>
            <person name="Goodwin L.A."/>
            <person name="Kyrpides N."/>
            <person name="Tapia R."/>
            <person name="Pitluck S."/>
            <person name="Lucas S."/>
            <person name="Woyke T."/>
            <person name="Maupin-Furlow J.A."/>
        </authorList>
    </citation>
    <scope>NUCLEOTIDE SEQUENCE [LARGE SCALE GENOMIC DNA]</scope>
    <source>
        <strain evidence="1">ATCC 43099</strain>
        <strain evidence="3">ATCC 43099 / DSM 3394 / CCM 3739 / CIP 104546 / IAM 13178 / JCM 8861 / NBRC 102185 / NCIMB 2190 / MS3</strain>
    </source>
</reference>
<evidence type="ECO:0000313" key="2">
    <source>
        <dbReference type="EMBL" id="ELY30834.1"/>
    </source>
</evidence>
<evidence type="ECO:0000313" key="3">
    <source>
        <dbReference type="Proteomes" id="UP000001879"/>
    </source>
</evidence>
<dbReference type="eggNOG" id="arCOG02830">
    <property type="taxonomic scope" value="Archaea"/>
</dbReference>
<dbReference type="STRING" id="547559.Nmag_2608"/>
<dbReference type="AlphaFoldDB" id="D3SYX5"/>
<dbReference type="PaxDb" id="547559-Nmag_2608"/>
<accession>D3SYX5</accession>
<dbReference type="KEGG" id="nmg:Nmag_2608"/>
<organism evidence="1 3">
    <name type="scientific">Natrialba magadii (strain ATCC 43099 / DSM 3394 / CCM 3739 / CIP 104546 / IAM 13178 / JCM 8861 / NBRC 102185 / NCIMB 2190 / MS3)</name>
    <name type="common">Natronobacterium magadii</name>
    <dbReference type="NCBI Taxonomy" id="547559"/>
    <lineage>
        <taxon>Archaea</taxon>
        <taxon>Methanobacteriati</taxon>
        <taxon>Methanobacteriota</taxon>
        <taxon>Stenosarchaea group</taxon>
        <taxon>Halobacteria</taxon>
        <taxon>Halobacteriales</taxon>
        <taxon>Natrialbaceae</taxon>
        <taxon>Natrialba</taxon>
    </lineage>
</organism>
<name>D3SYX5_NATMM</name>
<dbReference type="Proteomes" id="UP000001879">
    <property type="component" value="Chromosome"/>
</dbReference>